<accession>A0A2Z4LV16</accession>
<feature type="domain" description="Sulfatase-modifying factor enzyme-like" evidence="1">
    <location>
        <begin position="63"/>
        <end position="371"/>
    </location>
</feature>
<dbReference type="SUPFAM" id="SSF56436">
    <property type="entry name" value="C-type lectin-like"/>
    <property type="match status" value="1"/>
</dbReference>
<dbReference type="InterPro" id="IPR016187">
    <property type="entry name" value="CTDL_fold"/>
</dbReference>
<reference evidence="2 3" key="1">
    <citation type="submission" date="2018-06" db="EMBL/GenBank/DDBJ databases">
        <title>Spongiibacterium sp. HME9304 Genome sequencing and assembly.</title>
        <authorList>
            <person name="Kang H."/>
            <person name="Kim H."/>
            <person name="Joh K."/>
        </authorList>
    </citation>
    <scope>NUCLEOTIDE SEQUENCE [LARGE SCALE GENOMIC DNA]</scope>
    <source>
        <strain evidence="2 3">HME9304</strain>
    </source>
</reference>
<name>A0A2Z4LV16_9FLAO</name>
<dbReference type="Gene3D" id="3.90.1580.10">
    <property type="entry name" value="paralog of FGE (formylglycine-generating enzyme)"/>
    <property type="match status" value="1"/>
</dbReference>
<dbReference type="InterPro" id="IPR005532">
    <property type="entry name" value="SUMF_dom"/>
</dbReference>
<organism evidence="2 3">
    <name type="scientific">Flagellimonas maritima</name>
    <dbReference type="NCBI Taxonomy" id="1383885"/>
    <lineage>
        <taxon>Bacteria</taxon>
        <taxon>Pseudomonadati</taxon>
        <taxon>Bacteroidota</taxon>
        <taxon>Flavobacteriia</taxon>
        <taxon>Flavobacteriales</taxon>
        <taxon>Flavobacteriaceae</taxon>
        <taxon>Flagellimonas</taxon>
    </lineage>
</organism>
<dbReference type="GO" id="GO:0120147">
    <property type="term" value="F:formylglycine-generating oxidase activity"/>
    <property type="evidence" value="ECO:0007669"/>
    <property type="project" value="TreeGrafter"/>
</dbReference>
<dbReference type="PANTHER" id="PTHR23150:SF19">
    <property type="entry name" value="FORMYLGLYCINE-GENERATING ENZYME"/>
    <property type="match status" value="1"/>
</dbReference>
<dbReference type="Proteomes" id="UP000248536">
    <property type="component" value="Chromosome"/>
</dbReference>
<evidence type="ECO:0000313" key="3">
    <source>
        <dbReference type="Proteomes" id="UP000248536"/>
    </source>
</evidence>
<dbReference type="InterPro" id="IPR051043">
    <property type="entry name" value="Sulfatase_Mod_Factor_Kinase"/>
</dbReference>
<dbReference type="Pfam" id="PF03781">
    <property type="entry name" value="FGE-sulfatase"/>
    <property type="match status" value="1"/>
</dbReference>
<dbReference type="EMBL" id="CP030104">
    <property type="protein sequence ID" value="AWX45755.1"/>
    <property type="molecule type" value="Genomic_DNA"/>
</dbReference>
<proteinExistence type="predicted"/>
<protein>
    <submittedName>
        <fullName evidence="2">Sulfatase-modifying factor</fullName>
    </submittedName>
</protein>
<dbReference type="InterPro" id="IPR042095">
    <property type="entry name" value="SUMF_sf"/>
</dbReference>
<dbReference type="PANTHER" id="PTHR23150">
    <property type="entry name" value="SULFATASE MODIFYING FACTOR 1, 2"/>
    <property type="match status" value="1"/>
</dbReference>
<sequence length="388" mass="44542">MKLQPNLMRKTIYPARLILLVLFFFIQCKKEDKIIPRKISLEQTSESPTFIKDLPNDLEKLPKGMIWIRGGEFIQGARKGDKMAMAHERPSHRVIVDGFFMDEHEVTNAQFSKFVQATDYVTVAEREIDWDEMKKQLPDDTEKPNDSLLKPGSLVFKKTATSVPNLYDYSQWWEWKIGANWKHPQGPDSSIEGKGDHPVVHIAFEDALAYCKWAGKRLPTEAEWEYAARAGNKEAIFSWGNNKDSLSFMANTWDGEFPNSNTKADGFERISPVKNYPSNDFGLYDMAGNVWEWTTDWYNTKYYGSVKKEKFLKNPKGADSPFNINNPYASEKVIKGGSFLCSESYCASYRISARMGTNIDTGLEHLGFRTVIGIDEYLNKLRREKSND</sequence>
<dbReference type="AlphaFoldDB" id="A0A2Z4LV16"/>
<evidence type="ECO:0000259" key="1">
    <source>
        <dbReference type="Pfam" id="PF03781"/>
    </source>
</evidence>
<evidence type="ECO:0000313" key="2">
    <source>
        <dbReference type="EMBL" id="AWX45755.1"/>
    </source>
</evidence>
<keyword evidence="3" id="KW-1185">Reference proteome</keyword>
<dbReference type="KEGG" id="spon:HME9304_02784"/>
<gene>
    <name evidence="2" type="ORF">HME9304_02784</name>
</gene>